<dbReference type="Proteomes" id="UP000186817">
    <property type="component" value="Unassembled WGS sequence"/>
</dbReference>
<evidence type="ECO:0000256" key="2">
    <source>
        <dbReference type="SAM" id="Phobius"/>
    </source>
</evidence>
<feature type="transmembrane region" description="Helical" evidence="2">
    <location>
        <begin position="1425"/>
        <end position="1450"/>
    </location>
</feature>
<dbReference type="EMBL" id="LSRX01000765">
    <property type="protein sequence ID" value="OLP89345.1"/>
    <property type="molecule type" value="Genomic_DNA"/>
</dbReference>
<keyword evidence="2" id="KW-1133">Transmembrane helix</keyword>
<comment type="caution">
    <text evidence="3">The sequence shown here is derived from an EMBL/GenBank/DDBJ whole genome shotgun (WGS) entry which is preliminary data.</text>
</comment>
<name>A0A1Q9D2I0_SYMMI</name>
<keyword evidence="4" id="KW-1185">Reference proteome</keyword>
<evidence type="ECO:0000256" key="1">
    <source>
        <dbReference type="SAM" id="MobiDB-lite"/>
    </source>
</evidence>
<gene>
    <name evidence="3" type="ORF">AK812_SmicGene29199</name>
</gene>
<organism evidence="3 4">
    <name type="scientific">Symbiodinium microadriaticum</name>
    <name type="common">Dinoflagellate</name>
    <name type="synonym">Zooxanthella microadriatica</name>
    <dbReference type="NCBI Taxonomy" id="2951"/>
    <lineage>
        <taxon>Eukaryota</taxon>
        <taxon>Sar</taxon>
        <taxon>Alveolata</taxon>
        <taxon>Dinophyceae</taxon>
        <taxon>Suessiales</taxon>
        <taxon>Symbiodiniaceae</taxon>
        <taxon>Symbiodinium</taxon>
    </lineage>
</organism>
<sequence>MESGDVVFVVCHGSAGDIPVTGWIVELEESEAFLAAPLASVAGVPNQAKGKSHGVDIAFIRVPVSSLSLNRPENWSGLKQKDLPPWEASAAAWKQVNSGNLSSSEAERPAAKSSRKPKSRVEMDLGALGALFRKGRDDADEEDETDDDEDAWEPASHLRPGAPASSRGRGTKEAKPKKDSKEPPDLKALLAQSLASGQSSNDLVPLMMMTMLLDKDKKGSQRRRERASGSSELLGGGSSEDSEGDDDLRGKGMRAVSTLHRLHAQVEKRPRRICEIFEKEVIEELGVPAGASWTLKDYVKRQPWGKFKGIYRCAIMDVAAYEMIRQGKSDQAAAQLVQNLKAKIQSVLAQGDWQAAWLLTGLPDPLVKKEFGGSKEEMSIVAEYMSSLAKLKKRVKEVQSHGPHEEDEEVTLVEVVSDRGQACDWWGRAFVNTFVAWSNFLVLGCPRPGSSTLEPRVVYRADVQDFALKLLGEVSQFASFELVAGLLECQGKRSVLEDMLKLNFASYGGAEVGVPSGALSVSASRVAIPDAAGRVDPLEWLPPDQAAVVGDLEAIRLPEHLWEDVVVACHRVPEVEESALAEKLLETGMAELVKEADLPHTSEGKLLVGGLFCVGKNECEDRLIFDRRPENSTMPRLAWEELPSGACFTRMLLEPNQYLRGSGDDLRNFYYMLRLPQGWVRFNSVGRRVCSKVVQKCGGDPRVAYRLCFRVLGMGDRNGCSIAQATHEAILRKFGILRPENRLVYGKFVPEDDLWEGVYLDDLLVTLRVTLNTEIPLDGSFQPPAWKATDRDIEHTKVAEDAYEEAGLQRATHKAFRGTTKFKAWGAEIDGVRGTVGAPLEMRRQVWSLISKTVQSGTASKEILQKLLGFIAFIFQYRREMFSLIHHLYMFVEKLKPGRKVWLPAFVLDELRSVALHLPMAQWCMRKRLHGSLLATDATPTSGGAVRATVSPSLLRELWRRSELRGSPVRLDRDNMNIAGEAPLESSRFAAAISESLPWEVVGCFTFRKTSHINLQEARALRREIVKFTGDFNNAGSVQVALNDSLVVVGSVSKGRIGCDDSGWPLLGCSLLAWRLDQVNAFQDEEVLSTAIDKQIAEGEVIRDLTVSLKVISVMDRGGHFVVIHPQCSKAWQLRAVAVSYEQGERPLLKNTWIQLRGWRRLEPIKTRADELGQGISLVIGIRSQLQFAGRWSRPETLQHYLQEALSVQVVAQVNAAAAEATGAATRAFSPGGSSVAYRTDHRCYIVVSNPRVPDFVGFFEGEGAAAWKAIERQLPGMGRGLARASHADASADDVNAAAVPADQLLQAVQQAATDLGSAPVDSGLTAAEVLADPHRREVATRWRAGSSLRKFTSVLARMSQALQACSGVAAPQVERGPGAGRPRSLLLGPTQASALTATTFEWLSGVFSVGQLRRYVPQLRLRTVAVALVVLLFPRLCALLLALVVRLLLRAAASLVSSLFQEVWVQVMGTVAEVEHNLVEWLQAQMGIFPSFGPSPPPLLLQSVAQPPPAQSPAASTGGNPHPARPLAADVVTWLLLLLNLRLCWGVYKDHLAHMPSSEVFLVDSEQPSQAPSYQATDARLLLTSLCGLFTAPGVRAREFRDFVLQGTLSS</sequence>
<feature type="compositionally biased region" description="Basic and acidic residues" evidence="1">
    <location>
        <begin position="170"/>
        <end position="184"/>
    </location>
</feature>
<keyword evidence="2" id="KW-0472">Membrane</keyword>
<feature type="region of interest" description="Disordered" evidence="1">
    <location>
        <begin position="97"/>
        <end position="184"/>
    </location>
</feature>
<feature type="region of interest" description="Disordered" evidence="1">
    <location>
        <begin position="1504"/>
        <end position="1523"/>
    </location>
</feature>
<dbReference type="OrthoDB" id="427891at2759"/>
<accession>A0A1Q9D2I0</accession>
<keyword evidence="2" id="KW-0812">Transmembrane</keyword>
<feature type="region of interest" description="Disordered" evidence="1">
    <location>
        <begin position="215"/>
        <end position="250"/>
    </location>
</feature>
<evidence type="ECO:0000313" key="4">
    <source>
        <dbReference type="Proteomes" id="UP000186817"/>
    </source>
</evidence>
<proteinExistence type="predicted"/>
<reference evidence="3 4" key="1">
    <citation type="submission" date="2016-02" db="EMBL/GenBank/DDBJ databases">
        <title>Genome analysis of coral dinoflagellate symbionts highlights evolutionary adaptations to a symbiotic lifestyle.</title>
        <authorList>
            <person name="Aranda M."/>
            <person name="Li Y."/>
            <person name="Liew Y.J."/>
            <person name="Baumgarten S."/>
            <person name="Simakov O."/>
            <person name="Wilson M."/>
            <person name="Piel J."/>
            <person name="Ashoor H."/>
            <person name="Bougouffa S."/>
            <person name="Bajic V.B."/>
            <person name="Ryu T."/>
            <person name="Ravasi T."/>
            <person name="Bayer T."/>
            <person name="Micklem G."/>
            <person name="Kim H."/>
            <person name="Bhak J."/>
            <person name="Lajeunesse T.C."/>
            <person name="Voolstra C.R."/>
        </authorList>
    </citation>
    <scope>NUCLEOTIDE SEQUENCE [LARGE SCALE GENOMIC DNA]</scope>
    <source>
        <strain evidence="3 4">CCMP2467</strain>
    </source>
</reference>
<evidence type="ECO:0000313" key="3">
    <source>
        <dbReference type="EMBL" id="OLP89345.1"/>
    </source>
</evidence>
<protein>
    <submittedName>
        <fullName evidence="3">Uncharacterized protein</fullName>
    </submittedName>
</protein>
<feature type="compositionally biased region" description="Acidic residues" evidence="1">
    <location>
        <begin position="138"/>
        <end position="152"/>
    </location>
</feature>